<dbReference type="Pfam" id="PF12698">
    <property type="entry name" value="ABC2_membrane_3"/>
    <property type="match status" value="1"/>
</dbReference>
<dbReference type="EMBL" id="JACXZA010000001">
    <property type="protein sequence ID" value="MBD3918087.1"/>
    <property type="molecule type" value="Genomic_DNA"/>
</dbReference>
<protein>
    <submittedName>
        <fullName evidence="8">ABC transporter permease</fullName>
    </submittedName>
</protein>
<dbReference type="InterPro" id="IPR013525">
    <property type="entry name" value="ABC2_TM"/>
</dbReference>
<accession>A0ABR8MQ33</accession>
<feature type="transmembrane region" description="Helical" evidence="6">
    <location>
        <begin position="277"/>
        <end position="300"/>
    </location>
</feature>
<dbReference type="PANTHER" id="PTHR30294">
    <property type="entry name" value="MEMBRANE COMPONENT OF ABC TRANSPORTER YHHJ-RELATED"/>
    <property type="match status" value="1"/>
</dbReference>
<evidence type="ECO:0000313" key="8">
    <source>
        <dbReference type="EMBL" id="MBD3918087.1"/>
    </source>
</evidence>
<feature type="domain" description="ABC-2 type transporter transmembrane" evidence="7">
    <location>
        <begin position="23"/>
        <end position="379"/>
    </location>
</feature>
<keyword evidence="5 6" id="KW-0472">Membrane</keyword>
<proteinExistence type="predicted"/>
<keyword evidence="9" id="KW-1185">Reference proteome</keyword>
<evidence type="ECO:0000256" key="4">
    <source>
        <dbReference type="ARBA" id="ARBA00022989"/>
    </source>
</evidence>
<dbReference type="InterPro" id="IPR051449">
    <property type="entry name" value="ABC-2_transporter_component"/>
</dbReference>
<evidence type="ECO:0000256" key="5">
    <source>
        <dbReference type="ARBA" id="ARBA00023136"/>
    </source>
</evidence>
<feature type="transmembrane region" description="Helical" evidence="6">
    <location>
        <begin position="360"/>
        <end position="380"/>
    </location>
</feature>
<dbReference type="Gene3D" id="3.40.1710.10">
    <property type="entry name" value="abc type-2 transporter like domain"/>
    <property type="match status" value="1"/>
</dbReference>
<dbReference type="Proteomes" id="UP000609346">
    <property type="component" value="Unassembled WGS sequence"/>
</dbReference>
<evidence type="ECO:0000256" key="2">
    <source>
        <dbReference type="ARBA" id="ARBA00022475"/>
    </source>
</evidence>
<evidence type="ECO:0000313" key="9">
    <source>
        <dbReference type="Proteomes" id="UP000609346"/>
    </source>
</evidence>
<dbReference type="RefSeq" id="WP_191202320.1">
    <property type="nucleotide sequence ID" value="NZ_JACXZA010000001.1"/>
</dbReference>
<keyword evidence="4 6" id="KW-1133">Transmembrane helix</keyword>
<evidence type="ECO:0000256" key="3">
    <source>
        <dbReference type="ARBA" id="ARBA00022692"/>
    </source>
</evidence>
<organism evidence="8 9">
    <name type="scientific">Paenibacillus terricola</name>
    <dbReference type="NCBI Taxonomy" id="2763503"/>
    <lineage>
        <taxon>Bacteria</taxon>
        <taxon>Bacillati</taxon>
        <taxon>Bacillota</taxon>
        <taxon>Bacilli</taxon>
        <taxon>Bacillales</taxon>
        <taxon>Paenibacillaceae</taxon>
        <taxon>Paenibacillus</taxon>
    </lineage>
</organism>
<sequence length="390" mass="41831">MHAFLTAAKYQILAFSRMRNLVLTLFLQPLVLILLLGHAFGGEMKPAKVGLFIEDTGSLSSSVNDYWHSDAIKQYARVESVQSEEETLQSVESGRYDYGIVIPEGFSADIAAGKPAHWVLMPGHDDSRNIAVRAVADRYLSEMNLRQAAAINGIGNAANAEGAAASTNTDASAETVQVGTLGASAGHLFGTVNANQYYAVSNLIMFLLYAGLTGTIALQNEKQNFTLQRIYTQPSRFNMVVYGKLAGVVCFGIAQCIVIIAFTTFVYDVDWGNRLDLTALVCLLSIAAGIGLAIVIASFFKSNQAFRSFYSIFIFVATFLSGGMVANLTGTIGELGKFTLNYWSTKGLRGIMNGALGAELWMPIGMLALIAAVLLAVGAARMSKVVKVNA</sequence>
<comment type="subcellular location">
    <subcellularLocation>
        <location evidence="1">Cell membrane</location>
        <topology evidence="1">Multi-pass membrane protein</topology>
    </subcellularLocation>
</comment>
<feature type="transmembrane region" description="Helical" evidence="6">
    <location>
        <begin position="197"/>
        <end position="218"/>
    </location>
</feature>
<keyword evidence="3 6" id="KW-0812">Transmembrane</keyword>
<keyword evidence="2" id="KW-1003">Cell membrane</keyword>
<evidence type="ECO:0000256" key="1">
    <source>
        <dbReference type="ARBA" id="ARBA00004651"/>
    </source>
</evidence>
<feature type="transmembrane region" description="Helical" evidence="6">
    <location>
        <begin position="312"/>
        <end position="333"/>
    </location>
</feature>
<reference evidence="8 9" key="1">
    <citation type="submission" date="2020-09" db="EMBL/GenBank/DDBJ databases">
        <title>Paenibacillus sp. strain PR3 16S rRNA gene Genome sequencing and assembly.</title>
        <authorList>
            <person name="Kim J."/>
        </authorList>
    </citation>
    <scope>NUCLEOTIDE SEQUENCE [LARGE SCALE GENOMIC DNA]</scope>
    <source>
        <strain evidence="8 9">PR3</strain>
    </source>
</reference>
<name>A0ABR8MQ33_9BACL</name>
<evidence type="ECO:0000259" key="7">
    <source>
        <dbReference type="Pfam" id="PF12698"/>
    </source>
</evidence>
<dbReference type="PANTHER" id="PTHR30294:SF29">
    <property type="entry name" value="MULTIDRUG ABC TRANSPORTER PERMEASE YBHS-RELATED"/>
    <property type="match status" value="1"/>
</dbReference>
<feature type="transmembrane region" description="Helical" evidence="6">
    <location>
        <begin position="239"/>
        <end position="265"/>
    </location>
</feature>
<comment type="caution">
    <text evidence="8">The sequence shown here is derived from an EMBL/GenBank/DDBJ whole genome shotgun (WGS) entry which is preliminary data.</text>
</comment>
<evidence type="ECO:0000256" key="6">
    <source>
        <dbReference type="SAM" id="Phobius"/>
    </source>
</evidence>
<gene>
    <name evidence="8" type="ORF">H8B09_04935</name>
</gene>